<evidence type="ECO:0000256" key="1">
    <source>
        <dbReference type="SAM" id="MobiDB-lite"/>
    </source>
</evidence>
<gene>
    <name evidence="2" type="ORF">BCY86_00740</name>
</gene>
<reference evidence="2 3" key="1">
    <citation type="submission" date="2016-08" db="EMBL/GenBank/DDBJ databases">
        <title>Identification and validation of antigenic proteins from Pajaroellobacter abortibovis using de-novo genome sequence assembly and reverse vaccinology.</title>
        <authorList>
            <person name="Welly B.T."/>
            <person name="Miller M.R."/>
            <person name="Stott J.L."/>
            <person name="Blanchard M.T."/>
            <person name="Islas-Trejo A.D."/>
            <person name="O'Rourke S.M."/>
            <person name="Young A.E."/>
            <person name="Medrano J.F."/>
            <person name="Van Eenennaam A.L."/>
        </authorList>
    </citation>
    <scope>NUCLEOTIDE SEQUENCE [LARGE SCALE GENOMIC DNA]</scope>
    <source>
        <strain evidence="2 3">BTF92-0548A/99-0131</strain>
    </source>
</reference>
<feature type="region of interest" description="Disordered" evidence="1">
    <location>
        <begin position="36"/>
        <end position="62"/>
    </location>
</feature>
<name>A0A1L6MV77_9BACT</name>
<dbReference type="Proteomes" id="UP000185544">
    <property type="component" value="Chromosome"/>
</dbReference>
<sequence>MQKTTNQKYINDLHFSLLIFLPRKWPKIAFLTTEVEDAAGKEDKTNRNLSRDSPPGPPVGRN</sequence>
<dbReference type="EMBL" id="CP016908">
    <property type="protein sequence ID" value="APR99367.1"/>
    <property type="molecule type" value="Genomic_DNA"/>
</dbReference>
<organism evidence="2 3">
    <name type="scientific">Pajaroellobacter abortibovis</name>
    <dbReference type="NCBI Taxonomy" id="1882918"/>
    <lineage>
        <taxon>Bacteria</taxon>
        <taxon>Pseudomonadati</taxon>
        <taxon>Myxococcota</taxon>
        <taxon>Polyangia</taxon>
        <taxon>Polyangiales</taxon>
        <taxon>Polyangiaceae</taxon>
    </lineage>
</organism>
<proteinExistence type="predicted"/>
<evidence type="ECO:0000313" key="2">
    <source>
        <dbReference type="EMBL" id="APR99367.1"/>
    </source>
</evidence>
<evidence type="ECO:0000313" key="3">
    <source>
        <dbReference type="Proteomes" id="UP000185544"/>
    </source>
</evidence>
<protein>
    <submittedName>
        <fullName evidence="2">Uncharacterized protein</fullName>
    </submittedName>
</protein>
<accession>A0A1L6MV77</accession>
<dbReference type="AlphaFoldDB" id="A0A1L6MV77"/>
<dbReference type="KEGG" id="pabo:BCY86_00740"/>
<feature type="compositionally biased region" description="Basic and acidic residues" evidence="1">
    <location>
        <begin position="38"/>
        <end position="50"/>
    </location>
</feature>
<keyword evidence="3" id="KW-1185">Reference proteome</keyword>